<dbReference type="Gene3D" id="3.40.50.300">
    <property type="entry name" value="P-loop containing nucleotide triphosphate hydrolases"/>
    <property type="match status" value="1"/>
</dbReference>
<reference evidence="7" key="1">
    <citation type="journal article" date="2014" name="Int. J. Syst. Evol. Microbiol.">
        <title>Complete genome sequence of Corynebacterium casei LMG S-19264T (=DSM 44701T), isolated from a smear-ripened cheese.</title>
        <authorList>
            <consortium name="US DOE Joint Genome Institute (JGI-PGF)"/>
            <person name="Walter F."/>
            <person name="Albersmeier A."/>
            <person name="Kalinowski J."/>
            <person name="Ruckert C."/>
        </authorList>
    </citation>
    <scope>NUCLEOTIDE SEQUENCE</scope>
    <source>
        <strain evidence="7">CGMCC 1.16067</strain>
    </source>
</reference>
<evidence type="ECO:0000259" key="6">
    <source>
        <dbReference type="PROSITE" id="PS50893"/>
    </source>
</evidence>
<dbReference type="PROSITE" id="PS00211">
    <property type="entry name" value="ABC_TRANSPORTER_1"/>
    <property type="match status" value="1"/>
</dbReference>
<dbReference type="InterPro" id="IPR027417">
    <property type="entry name" value="P-loop_NTPase"/>
</dbReference>
<feature type="domain" description="ABC transporter" evidence="6">
    <location>
        <begin position="12"/>
        <end position="240"/>
    </location>
</feature>
<dbReference type="SMART" id="SM00382">
    <property type="entry name" value="AAA"/>
    <property type="match status" value="1"/>
</dbReference>
<evidence type="ECO:0000256" key="3">
    <source>
        <dbReference type="ARBA" id="ARBA00022741"/>
    </source>
</evidence>
<dbReference type="AlphaFoldDB" id="A0A917BSP2"/>
<dbReference type="CDD" id="cd03230">
    <property type="entry name" value="ABC_DR_subfamily_A"/>
    <property type="match status" value="1"/>
</dbReference>
<dbReference type="GO" id="GO:0005886">
    <property type="term" value="C:plasma membrane"/>
    <property type="evidence" value="ECO:0007669"/>
    <property type="project" value="UniProtKB-SubCell"/>
</dbReference>
<dbReference type="GO" id="GO:0005524">
    <property type="term" value="F:ATP binding"/>
    <property type="evidence" value="ECO:0007669"/>
    <property type="project" value="UniProtKB-KW"/>
</dbReference>
<name>A0A917BSP2_9ACTN</name>
<sequence>MPAAAPPATDAVALRGLLKIFRSAEGARVRAVDGLDLVIRPGEIVALLGPNGAGKTTTIDLLLGLTEPDAGSASVYGLPPRRAVLDGRVSAVLQTGGLLADLTVRETVRVVASTYPRPADVAEVIERTGLTALAGRRVSRCSGGEQQRLRFALALLPEPDLLVLDEPTAGMDVGARHEFWATMRAEAATGRTALFATHYLEEADAYAQRTVMVAGGRVVADGPTAEIRARASGRVVSASVPADRTADVVRRLEALSGVRTVDLQGDRVTVTSADSDEVAKALLNDLGGTGLEVATGSLETAFLQLTGTDAAHEETSR</sequence>
<dbReference type="PROSITE" id="PS50893">
    <property type="entry name" value="ABC_TRANSPORTER_2"/>
    <property type="match status" value="1"/>
</dbReference>
<evidence type="ECO:0000313" key="7">
    <source>
        <dbReference type="EMBL" id="GGF55288.1"/>
    </source>
</evidence>
<keyword evidence="5" id="KW-0046">Antibiotic resistance</keyword>
<evidence type="ECO:0000256" key="4">
    <source>
        <dbReference type="ARBA" id="ARBA00022840"/>
    </source>
</evidence>
<dbReference type="InterPro" id="IPR017871">
    <property type="entry name" value="ABC_transporter-like_CS"/>
</dbReference>
<dbReference type="EMBL" id="BMKQ01000001">
    <property type="protein sequence ID" value="GGF55288.1"/>
    <property type="molecule type" value="Genomic_DNA"/>
</dbReference>
<keyword evidence="2" id="KW-0813">Transport</keyword>
<keyword evidence="8" id="KW-1185">Reference proteome</keyword>
<dbReference type="InterPro" id="IPR050763">
    <property type="entry name" value="ABC_transporter_ATP-binding"/>
</dbReference>
<organism evidence="7 8">
    <name type="scientific">Marmoricola endophyticus</name>
    <dbReference type="NCBI Taxonomy" id="2040280"/>
    <lineage>
        <taxon>Bacteria</taxon>
        <taxon>Bacillati</taxon>
        <taxon>Actinomycetota</taxon>
        <taxon>Actinomycetes</taxon>
        <taxon>Propionibacteriales</taxon>
        <taxon>Nocardioidaceae</taxon>
        <taxon>Marmoricola</taxon>
    </lineage>
</organism>
<evidence type="ECO:0000256" key="5">
    <source>
        <dbReference type="ARBA" id="ARBA00023251"/>
    </source>
</evidence>
<dbReference type="InterPro" id="IPR003593">
    <property type="entry name" value="AAA+_ATPase"/>
</dbReference>
<dbReference type="GO" id="GO:0016887">
    <property type="term" value="F:ATP hydrolysis activity"/>
    <property type="evidence" value="ECO:0007669"/>
    <property type="project" value="InterPro"/>
</dbReference>
<dbReference type="RefSeq" id="WP_188780634.1">
    <property type="nucleotide sequence ID" value="NZ_BMKQ01000001.1"/>
</dbReference>
<evidence type="ECO:0000313" key="8">
    <source>
        <dbReference type="Proteomes" id="UP000649179"/>
    </source>
</evidence>
<evidence type="ECO:0000256" key="1">
    <source>
        <dbReference type="ARBA" id="ARBA00004202"/>
    </source>
</evidence>
<dbReference type="SUPFAM" id="SSF52540">
    <property type="entry name" value="P-loop containing nucleoside triphosphate hydrolases"/>
    <property type="match status" value="1"/>
</dbReference>
<gene>
    <name evidence="7" type="ORF">GCM10011519_31490</name>
</gene>
<dbReference type="PANTHER" id="PTHR42711:SF17">
    <property type="entry name" value="ABC TRANSPORTER ATP-BINDING PROTEIN"/>
    <property type="match status" value="1"/>
</dbReference>
<accession>A0A917BSP2</accession>
<dbReference type="GO" id="GO:0046677">
    <property type="term" value="P:response to antibiotic"/>
    <property type="evidence" value="ECO:0007669"/>
    <property type="project" value="UniProtKB-KW"/>
</dbReference>
<dbReference type="Proteomes" id="UP000649179">
    <property type="component" value="Unassembled WGS sequence"/>
</dbReference>
<keyword evidence="4 7" id="KW-0067">ATP-binding</keyword>
<reference evidence="7" key="2">
    <citation type="submission" date="2020-09" db="EMBL/GenBank/DDBJ databases">
        <authorList>
            <person name="Sun Q."/>
            <person name="Zhou Y."/>
        </authorList>
    </citation>
    <scope>NUCLEOTIDE SEQUENCE</scope>
    <source>
        <strain evidence="7">CGMCC 1.16067</strain>
    </source>
</reference>
<keyword evidence="3" id="KW-0547">Nucleotide-binding</keyword>
<evidence type="ECO:0000256" key="2">
    <source>
        <dbReference type="ARBA" id="ARBA00022448"/>
    </source>
</evidence>
<dbReference type="PANTHER" id="PTHR42711">
    <property type="entry name" value="ABC TRANSPORTER ATP-BINDING PROTEIN"/>
    <property type="match status" value="1"/>
</dbReference>
<dbReference type="Pfam" id="PF00005">
    <property type="entry name" value="ABC_tran"/>
    <property type="match status" value="1"/>
</dbReference>
<dbReference type="InterPro" id="IPR003439">
    <property type="entry name" value="ABC_transporter-like_ATP-bd"/>
</dbReference>
<comment type="caution">
    <text evidence="7">The sequence shown here is derived from an EMBL/GenBank/DDBJ whole genome shotgun (WGS) entry which is preliminary data.</text>
</comment>
<protein>
    <submittedName>
        <fullName evidence="7">ABC transporter ATP-binding protein</fullName>
    </submittedName>
</protein>
<proteinExistence type="predicted"/>
<comment type="subcellular location">
    <subcellularLocation>
        <location evidence="1">Cell membrane</location>
        <topology evidence="1">Peripheral membrane protein</topology>
    </subcellularLocation>
</comment>